<dbReference type="InterPro" id="IPR004401">
    <property type="entry name" value="YbaB/EbfC"/>
</dbReference>
<dbReference type="HAMAP" id="MF_00274">
    <property type="entry name" value="DNA_YbaB_EbfC"/>
    <property type="match status" value="1"/>
</dbReference>
<accession>A0A0K2XQA0</accession>
<name>A0A0K2XQA0_HELHE</name>
<comment type="subunit">
    <text evidence="1">Homodimer.</text>
</comment>
<evidence type="ECO:0000313" key="2">
    <source>
        <dbReference type="EMBL" id="CRI35176.1"/>
    </source>
</evidence>
<keyword evidence="1" id="KW-0238">DNA-binding</keyword>
<dbReference type="RefSeq" id="WP_015107329.1">
    <property type="nucleotide sequence ID" value="NZ_AP026684.1"/>
</dbReference>
<protein>
    <recommendedName>
        <fullName evidence="1">Nucleoid-associated protein HHE01_01740</fullName>
    </recommendedName>
</protein>
<dbReference type="NCBIfam" id="TIGR00103">
    <property type="entry name" value="DNA_YbaB_EbfC"/>
    <property type="match status" value="1"/>
</dbReference>
<dbReference type="AlphaFoldDB" id="A0A0K2XQA0"/>
<organism evidence="2 3">
    <name type="scientific">Helicobacter heilmannii</name>
    <dbReference type="NCBI Taxonomy" id="35817"/>
    <lineage>
        <taxon>Bacteria</taxon>
        <taxon>Pseudomonadati</taxon>
        <taxon>Campylobacterota</taxon>
        <taxon>Epsilonproteobacteria</taxon>
        <taxon>Campylobacterales</taxon>
        <taxon>Helicobacteraceae</taxon>
        <taxon>Helicobacter</taxon>
    </lineage>
</organism>
<comment type="function">
    <text evidence="1">Binds to DNA and alters its conformation. May be involved in regulation of gene expression, nucleoid organization and DNA protection.</text>
</comment>
<dbReference type="Proteomes" id="UP000046090">
    <property type="component" value="Unassembled WGS sequence"/>
</dbReference>
<dbReference type="InterPro" id="IPR036894">
    <property type="entry name" value="YbaB-like_sf"/>
</dbReference>
<comment type="similarity">
    <text evidence="1">Belongs to the YbaB/EbfC family.</text>
</comment>
<evidence type="ECO:0000313" key="3">
    <source>
        <dbReference type="Proteomes" id="UP000046090"/>
    </source>
</evidence>
<reference evidence="3" key="1">
    <citation type="submission" date="2014-12" db="EMBL/GenBank/DDBJ databases">
        <authorList>
            <person name="Smet A."/>
        </authorList>
    </citation>
    <scope>NUCLEOTIDE SEQUENCE [LARGE SCALE GENOMIC DNA]</scope>
</reference>
<dbReference type="Pfam" id="PF02575">
    <property type="entry name" value="YbaB_DNA_bd"/>
    <property type="match status" value="1"/>
</dbReference>
<sequence length="100" mass="10965">MLDFSQFGGLLSSLQEQIQEMENKSKETIFEAKSGGGLVKVKFNGAGELLDIFINDGLLEDKEALQIYLMSALNEAYKQVEDARKNAAFGMLGGINPFAK</sequence>
<dbReference type="GO" id="GO:0043590">
    <property type="term" value="C:bacterial nucleoid"/>
    <property type="evidence" value="ECO:0007669"/>
    <property type="project" value="UniProtKB-UniRule"/>
</dbReference>
<dbReference type="GeneID" id="76197648"/>
<keyword evidence="1" id="KW-0963">Cytoplasm</keyword>
<evidence type="ECO:0000256" key="1">
    <source>
        <dbReference type="HAMAP-Rule" id="MF_00274"/>
    </source>
</evidence>
<proteinExistence type="inferred from homology"/>
<keyword evidence="3" id="KW-1185">Reference proteome</keyword>
<comment type="subcellular location">
    <subcellularLocation>
        <location evidence="1">Cytoplasm</location>
        <location evidence="1">Nucleoid</location>
    </subcellularLocation>
</comment>
<gene>
    <name evidence="2" type="ORF">HHE01_01740</name>
</gene>
<dbReference type="PIRSF" id="PIRSF004555">
    <property type="entry name" value="UCP004555"/>
    <property type="match status" value="1"/>
</dbReference>
<dbReference type="SUPFAM" id="SSF82607">
    <property type="entry name" value="YbaB-like"/>
    <property type="match status" value="1"/>
</dbReference>
<dbReference type="Gene3D" id="3.30.1310.10">
    <property type="entry name" value="Nucleoid-associated protein YbaB-like domain"/>
    <property type="match status" value="1"/>
</dbReference>
<dbReference type="GO" id="GO:0005737">
    <property type="term" value="C:cytoplasm"/>
    <property type="evidence" value="ECO:0007669"/>
    <property type="project" value="UniProtKB-UniRule"/>
</dbReference>
<dbReference type="EMBL" id="CDMK01000003">
    <property type="protein sequence ID" value="CRI35176.1"/>
    <property type="molecule type" value="Genomic_DNA"/>
</dbReference>
<dbReference type="GO" id="GO:0003677">
    <property type="term" value="F:DNA binding"/>
    <property type="evidence" value="ECO:0007669"/>
    <property type="project" value="UniProtKB-UniRule"/>
</dbReference>